<evidence type="ECO:0000256" key="8">
    <source>
        <dbReference type="ARBA" id="ARBA00022842"/>
    </source>
</evidence>
<dbReference type="GO" id="GO:0005524">
    <property type="term" value="F:ATP binding"/>
    <property type="evidence" value="ECO:0007669"/>
    <property type="project" value="UniProtKB-KW"/>
</dbReference>
<accession>A0A8I2YMD2</accession>
<keyword evidence="5" id="KW-0479">Metal-binding</keyword>
<keyword evidence="11" id="KW-1185">Reference proteome</keyword>
<reference evidence="10" key="1">
    <citation type="submission" date="2021-03" db="EMBL/GenBank/DDBJ databases">
        <title>Evolutionary innovations through gain and loss of genes in the ectomycorrhizal Boletales.</title>
        <authorList>
            <person name="Wu G."/>
            <person name="Miyauchi S."/>
            <person name="Morin E."/>
            <person name="Yang Z.-L."/>
            <person name="Xu J."/>
            <person name="Martin F.M."/>
        </authorList>
    </citation>
    <scope>NUCLEOTIDE SEQUENCE</scope>
    <source>
        <strain evidence="10">BR01</strain>
    </source>
</reference>
<evidence type="ECO:0000256" key="7">
    <source>
        <dbReference type="ARBA" id="ARBA00022840"/>
    </source>
</evidence>
<evidence type="ECO:0000256" key="2">
    <source>
        <dbReference type="ARBA" id="ARBA00009747"/>
    </source>
</evidence>
<dbReference type="PANTHER" id="PTHR32057:SF14">
    <property type="entry name" value="PROTEIN ADENYLYLTRANSFERASE SELO, MITOCHONDRIAL"/>
    <property type="match status" value="1"/>
</dbReference>
<evidence type="ECO:0000256" key="4">
    <source>
        <dbReference type="ARBA" id="ARBA00022695"/>
    </source>
</evidence>
<dbReference type="OrthoDB" id="2688040at2759"/>
<dbReference type="Pfam" id="PF02696">
    <property type="entry name" value="SelO"/>
    <property type="match status" value="1"/>
</dbReference>
<evidence type="ECO:0000313" key="11">
    <source>
        <dbReference type="Proteomes" id="UP000683000"/>
    </source>
</evidence>
<dbReference type="InterPro" id="IPR003846">
    <property type="entry name" value="SelO"/>
</dbReference>
<name>A0A8I2YMD2_9AGAM</name>
<evidence type="ECO:0000256" key="1">
    <source>
        <dbReference type="ARBA" id="ARBA00001946"/>
    </source>
</evidence>
<keyword evidence="7" id="KW-0067">ATP-binding</keyword>
<sequence length="130" mass="14672">MLAVHTLSIPTTRLLSLVYLPELPVIRERIERACICTRVAESFIHIGNYEALSPPMKIFFFGGGQQDANYDASRILPVGEYIVKKVLKLETVNVDAGDKGLVFEVVYRNARIVAAWQAYEFMHGVINMDK</sequence>
<keyword evidence="6" id="KW-0547">Nucleotide-binding</keyword>
<dbReference type="GO" id="GO:0046872">
    <property type="term" value="F:metal ion binding"/>
    <property type="evidence" value="ECO:0007669"/>
    <property type="project" value="UniProtKB-KW"/>
</dbReference>
<keyword evidence="3" id="KW-0808">Transferase</keyword>
<organism evidence="10 11">
    <name type="scientific">Boletus reticuloceps</name>
    <dbReference type="NCBI Taxonomy" id="495285"/>
    <lineage>
        <taxon>Eukaryota</taxon>
        <taxon>Fungi</taxon>
        <taxon>Dikarya</taxon>
        <taxon>Basidiomycota</taxon>
        <taxon>Agaricomycotina</taxon>
        <taxon>Agaricomycetes</taxon>
        <taxon>Agaricomycetidae</taxon>
        <taxon>Boletales</taxon>
        <taxon>Boletineae</taxon>
        <taxon>Boletaceae</taxon>
        <taxon>Boletoideae</taxon>
        <taxon>Boletus</taxon>
    </lineage>
</organism>
<proteinExistence type="inferred from homology"/>
<gene>
    <name evidence="10" type="ORF">JVT61DRAFT_4515</name>
</gene>
<dbReference type="PANTHER" id="PTHR32057">
    <property type="entry name" value="PROTEIN ADENYLYLTRANSFERASE SELO, MITOCHONDRIAL"/>
    <property type="match status" value="1"/>
</dbReference>
<dbReference type="GO" id="GO:0070733">
    <property type="term" value="F:AMPylase activity"/>
    <property type="evidence" value="ECO:0007669"/>
    <property type="project" value="TreeGrafter"/>
</dbReference>
<dbReference type="GO" id="GO:0005739">
    <property type="term" value="C:mitochondrion"/>
    <property type="evidence" value="ECO:0007669"/>
    <property type="project" value="TreeGrafter"/>
</dbReference>
<comment type="caution">
    <text evidence="10">The sequence shown here is derived from an EMBL/GenBank/DDBJ whole genome shotgun (WGS) entry which is preliminary data.</text>
</comment>
<protein>
    <recommendedName>
        <fullName evidence="9">Selenoprotein O</fullName>
    </recommendedName>
</protein>
<dbReference type="Proteomes" id="UP000683000">
    <property type="component" value="Unassembled WGS sequence"/>
</dbReference>
<evidence type="ECO:0000313" key="10">
    <source>
        <dbReference type="EMBL" id="KAG6374472.1"/>
    </source>
</evidence>
<comment type="cofactor">
    <cofactor evidence="1">
        <name>Mg(2+)</name>
        <dbReference type="ChEBI" id="CHEBI:18420"/>
    </cofactor>
</comment>
<comment type="similarity">
    <text evidence="2">Belongs to the SELO family.</text>
</comment>
<keyword evidence="8" id="KW-0460">Magnesium</keyword>
<evidence type="ECO:0000256" key="3">
    <source>
        <dbReference type="ARBA" id="ARBA00022679"/>
    </source>
</evidence>
<dbReference type="EMBL" id="JAGFBS010000018">
    <property type="protein sequence ID" value="KAG6374472.1"/>
    <property type="molecule type" value="Genomic_DNA"/>
</dbReference>
<dbReference type="AlphaFoldDB" id="A0A8I2YMD2"/>
<evidence type="ECO:0000256" key="6">
    <source>
        <dbReference type="ARBA" id="ARBA00022741"/>
    </source>
</evidence>
<evidence type="ECO:0000256" key="9">
    <source>
        <dbReference type="ARBA" id="ARBA00031547"/>
    </source>
</evidence>
<evidence type="ECO:0000256" key="5">
    <source>
        <dbReference type="ARBA" id="ARBA00022723"/>
    </source>
</evidence>
<keyword evidence="4" id="KW-0548">Nucleotidyltransferase</keyword>